<organism evidence="2 3">
    <name type="scientific">Ranitomeya imitator</name>
    <name type="common">mimic poison frog</name>
    <dbReference type="NCBI Taxonomy" id="111125"/>
    <lineage>
        <taxon>Eukaryota</taxon>
        <taxon>Metazoa</taxon>
        <taxon>Chordata</taxon>
        <taxon>Craniata</taxon>
        <taxon>Vertebrata</taxon>
        <taxon>Euteleostomi</taxon>
        <taxon>Amphibia</taxon>
        <taxon>Batrachia</taxon>
        <taxon>Anura</taxon>
        <taxon>Neobatrachia</taxon>
        <taxon>Hyloidea</taxon>
        <taxon>Dendrobatidae</taxon>
        <taxon>Dendrobatinae</taxon>
        <taxon>Ranitomeya</taxon>
    </lineage>
</organism>
<dbReference type="InterPro" id="IPR000219">
    <property type="entry name" value="DH_dom"/>
</dbReference>
<dbReference type="InterPro" id="IPR051092">
    <property type="entry name" value="FYVE_RhoGEF_PH"/>
</dbReference>
<proteinExistence type="predicted"/>
<dbReference type="EMBL" id="CAUEEQ010055621">
    <property type="protein sequence ID" value="CAJ0962635.1"/>
    <property type="molecule type" value="Genomic_DNA"/>
</dbReference>
<evidence type="ECO:0000313" key="2">
    <source>
        <dbReference type="EMBL" id="CAJ0962635.1"/>
    </source>
</evidence>
<dbReference type="PANTHER" id="PTHR12673">
    <property type="entry name" value="FACIOGENITAL DYSPLASIA PROTEIN"/>
    <property type="match status" value="1"/>
</dbReference>
<name>A0ABN9M9N9_9NEOB</name>
<dbReference type="PANTHER" id="PTHR12673:SF12">
    <property type="entry name" value="FYVE, RHOGEF AND PH DOMAIN-CONTAINING PROTEIN 6"/>
    <property type="match status" value="1"/>
</dbReference>
<sequence length="343" mass="39184">MGGARPIAARCQLPIAADIRHYVPGAVTDRPRHINPWHTAIKDDRDVPAVQGSIAQGGGSLRASLSPPQQRDVIARIHKSRSHGIERPWAFGYVISLMQHRDRSCGDNIKVTAPYYLRDFRYAVAQASRHLGKPVIEDKILNQILYYLPQLYELNRDVLRELKERMSQWSEQQKIADIFLKKGPYLKMYSTYIREFDRNVSLLDEQCKKNAAFAGVVKDFEMSPRCANLALKHYLLKPVQRIPQYRLLLTDYLQNLSQESSDYSDTQDGLCEGPAMTSPSCDWSRDCSRDRDIIEAALSVVIEVANHANDILKHGDNFQKLMQIQYSLNGHHEIVQPGRVCLR</sequence>
<dbReference type="SUPFAM" id="SSF48065">
    <property type="entry name" value="DBL homology domain (DH-domain)"/>
    <property type="match status" value="1"/>
</dbReference>
<evidence type="ECO:0000313" key="3">
    <source>
        <dbReference type="Proteomes" id="UP001176940"/>
    </source>
</evidence>
<dbReference type="Proteomes" id="UP001176940">
    <property type="component" value="Unassembled WGS sequence"/>
</dbReference>
<dbReference type="InterPro" id="IPR035899">
    <property type="entry name" value="DBL_dom_sf"/>
</dbReference>
<protein>
    <recommendedName>
        <fullName evidence="1">DH domain-containing protein</fullName>
    </recommendedName>
</protein>
<reference evidence="2" key="1">
    <citation type="submission" date="2023-07" db="EMBL/GenBank/DDBJ databases">
        <authorList>
            <person name="Stuckert A."/>
        </authorList>
    </citation>
    <scope>NUCLEOTIDE SEQUENCE</scope>
</reference>
<evidence type="ECO:0000259" key="1">
    <source>
        <dbReference type="PROSITE" id="PS50010"/>
    </source>
</evidence>
<feature type="domain" description="DH" evidence="1">
    <location>
        <begin position="116"/>
        <end position="311"/>
    </location>
</feature>
<keyword evidence="3" id="KW-1185">Reference proteome</keyword>
<dbReference type="PROSITE" id="PS50010">
    <property type="entry name" value="DH_2"/>
    <property type="match status" value="1"/>
</dbReference>
<dbReference type="Gene3D" id="1.20.900.10">
    <property type="entry name" value="Dbl homology (DH) domain"/>
    <property type="match status" value="1"/>
</dbReference>
<feature type="non-terminal residue" evidence="2">
    <location>
        <position position="343"/>
    </location>
</feature>
<dbReference type="Pfam" id="PF00621">
    <property type="entry name" value="RhoGEF"/>
    <property type="match status" value="1"/>
</dbReference>
<accession>A0ABN9M9N9</accession>
<comment type="caution">
    <text evidence="2">The sequence shown here is derived from an EMBL/GenBank/DDBJ whole genome shotgun (WGS) entry which is preliminary data.</text>
</comment>
<dbReference type="SMART" id="SM00325">
    <property type="entry name" value="RhoGEF"/>
    <property type="match status" value="1"/>
</dbReference>
<dbReference type="CDD" id="cd00160">
    <property type="entry name" value="RhoGEF"/>
    <property type="match status" value="1"/>
</dbReference>
<gene>
    <name evidence="2" type="ORF">RIMI_LOCUS18326109</name>
</gene>